<dbReference type="Gene3D" id="3.20.20.120">
    <property type="entry name" value="Enolase-like C-terminal domain"/>
    <property type="match status" value="1"/>
</dbReference>
<organism evidence="5 6">
    <name type="scientific">Actinomadura alba</name>
    <dbReference type="NCBI Taxonomy" id="406431"/>
    <lineage>
        <taxon>Bacteria</taxon>
        <taxon>Bacillati</taxon>
        <taxon>Actinomycetota</taxon>
        <taxon>Actinomycetes</taxon>
        <taxon>Streptosporangiales</taxon>
        <taxon>Thermomonosporaceae</taxon>
        <taxon>Actinomadura</taxon>
    </lineage>
</organism>
<dbReference type="InterPro" id="IPR013342">
    <property type="entry name" value="Mandelate_racemase_C"/>
</dbReference>
<dbReference type="Pfam" id="PF02746">
    <property type="entry name" value="MR_MLE_N"/>
    <property type="match status" value="1"/>
</dbReference>
<feature type="domain" description="Mandelate racemase/muconate lactonizing enzyme C-terminal" evidence="4">
    <location>
        <begin position="144"/>
        <end position="245"/>
    </location>
</feature>
<dbReference type="InterPro" id="IPR036849">
    <property type="entry name" value="Enolase-like_C_sf"/>
</dbReference>
<dbReference type="RefSeq" id="WP_187247216.1">
    <property type="nucleotide sequence ID" value="NZ_BAAAOK010000009.1"/>
</dbReference>
<dbReference type="PANTHER" id="PTHR13794">
    <property type="entry name" value="ENOLASE SUPERFAMILY, MANDELATE RACEMASE"/>
    <property type="match status" value="1"/>
</dbReference>
<dbReference type="InterPro" id="IPR029065">
    <property type="entry name" value="Enolase_C-like"/>
</dbReference>
<name>A0ABR7M0B4_9ACTN</name>
<evidence type="ECO:0000256" key="2">
    <source>
        <dbReference type="ARBA" id="ARBA00022723"/>
    </source>
</evidence>
<evidence type="ECO:0000256" key="1">
    <source>
        <dbReference type="ARBA" id="ARBA00001946"/>
    </source>
</evidence>
<protein>
    <submittedName>
        <fullName evidence="5">Mandelate racemase</fullName>
    </submittedName>
</protein>
<comment type="caution">
    <text evidence="5">The sequence shown here is derived from an EMBL/GenBank/DDBJ whole genome shotgun (WGS) entry which is preliminary data.</text>
</comment>
<dbReference type="Pfam" id="PF13378">
    <property type="entry name" value="MR_MLE_C"/>
    <property type="match status" value="1"/>
</dbReference>
<dbReference type="SUPFAM" id="SSF51604">
    <property type="entry name" value="Enolase C-terminal domain-like"/>
    <property type="match status" value="1"/>
</dbReference>
<dbReference type="SUPFAM" id="SSF54826">
    <property type="entry name" value="Enolase N-terminal domain-like"/>
    <property type="match status" value="1"/>
</dbReference>
<keyword evidence="3" id="KW-0460">Magnesium</keyword>
<dbReference type="PANTHER" id="PTHR13794:SF58">
    <property type="entry name" value="MITOCHONDRIAL ENOLASE SUPERFAMILY MEMBER 1"/>
    <property type="match status" value="1"/>
</dbReference>
<dbReference type="InterPro" id="IPR013341">
    <property type="entry name" value="Mandelate_racemase_N_dom"/>
</dbReference>
<keyword evidence="2" id="KW-0479">Metal-binding</keyword>
<dbReference type="InterPro" id="IPR029017">
    <property type="entry name" value="Enolase-like_N"/>
</dbReference>
<keyword evidence="6" id="KW-1185">Reference proteome</keyword>
<evidence type="ECO:0000313" key="6">
    <source>
        <dbReference type="Proteomes" id="UP000805614"/>
    </source>
</evidence>
<dbReference type="EMBL" id="JABVEC010000037">
    <property type="protein sequence ID" value="MBC6470170.1"/>
    <property type="molecule type" value="Genomic_DNA"/>
</dbReference>
<evidence type="ECO:0000313" key="5">
    <source>
        <dbReference type="EMBL" id="MBC6470170.1"/>
    </source>
</evidence>
<sequence length="366" mass="39722">MNTGERIDDVGAAAYTVPSEDPAADGTFTRSETTLVLARAHAGDVTGIGWTYGPSATATLITHQLAPVVRGRPMLDVPGCHEAMCRAVRDAGRVGMCSLAISALDCALWDLKARSLDLPLHHLLGVVRAEVPVYGSGAFTTLGDDRLRRRLEHWAHDLRIPRVKIEIGEGRGANEERDLARLRLAREIVGAGVELYADANGAYSVKQAIRVARAAEDLDLRWLEEPVPADDLPGLRAVARAVAPEVAAGEYGFDLPYFARMIGNVDCLQADVTRCGGITEFQRVAALARARGRELSGHRAPHLHAAVMSSTPVTRHIEWFHDHVRIEERLFDGTLSSAGGTVRPRDDAPGLGVTLKYPDAEPYRVR</sequence>
<dbReference type="SFLD" id="SFLDS00001">
    <property type="entry name" value="Enolase"/>
    <property type="match status" value="1"/>
</dbReference>
<evidence type="ECO:0000256" key="3">
    <source>
        <dbReference type="ARBA" id="ARBA00022842"/>
    </source>
</evidence>
<dbReference type="InterPro" id="IPR046945">
    <property type="entry name" value="RHMD-like"/>
</dbReference>
<gene>
    <name evidence="5" type="ORF">HKK74_32475</name>
</gene>
<dbReference type="SMART" id="SM00922">
    <property type="entry name" value="MR_MLE"/>
    <property type="match status" value="1"/>
</dbReference>
<dbReference type="PROSITE" id="PS00908">
    <property type="entry name" value="MR_MLE_1"/>
    <property type="match status" value="1"/>
</dbReference>
<evidence type="ECO:0000259" key="4">
    <source>
        <dbReference type="SMART" id="SM00922"/>
    </source>
</evidence>
<dbReference type="Gene3D" id="3.30.390.10">
    <property type="entry name" value="Enolase-like, N-terminal domain"/>
    <property type="match status" value="1"/>
</dbReference>
<proteinExistence type="predicted"/>
<dbReference type="InterPro" id="IPR018110">
    <property type="entry name" value="Mandel_Rmase/mucon_lact_enz_CS"/>
</dbReference>
<comment type="cofactor">
    <cofactor evidence="1">
        <name>Mg(2+)</name>
        <dbReference type="ChEBI" id="CHEBI:18420"/>
    </cofactor>
</comment>
<reference evidence="5 6" key="1">
    <citation type="submission" date="2020-06" db="EMBL/GenBank/DDBJ databases">
        <title>Actinomadura xiongansis sp. nov., isolated from soil of Baiyangdian.</title>
        <authorList>
            <person name="Zhang X."/>
        </authorList>
    </citation>
    <scope>NUCLEOTIDE SEQUENCE [LARGE SCALE GENOMIC DNA]</scope>
    <source>
        <strain evidence="5 6">HBUM206468</strain>
    </source>
</reference>
<accession>A0ABR7M0B4</accession>
<dbReference type="SFLD" id="SFLDG00179">
    <property type="entry name" value="mandelate_racemase"/>
    <property type="match status" value="1"/>
</dbReference>
<dbReference type="Proteomes" id="UP000805614">
    <property type="component" value="Unassembled WGS sequence"/>
</dbReference>